<accession>A0A2H9TND3</accession>
<sequence length="368" mass="41116">MVNTNKSTHASLASCLTSAEEFLGDRRWFSGVKFLACLVVLFGGPVVAANAAAWSFAVGGALPCAAIGVLVGRRMYTNRQQAQLVGRLTELCPDATIWEASMGFYPALSVSYGVPVFIYRLLVFTDRLMECQQLSFEDFKAECLRGMSFYTMDDFGRNAALLLFVETSQLKECREWLIEAAVLWEVCSKIEDEDELICAIRYIWHHDVFSQDIRSSFTFHAVRKMTPESKEGLCQALRANHKGDAWIAIHFPEPSNINNDTEAPSTDDTPYKPSNVDSAPTDPEASVLPNEEKNARAAGGPIGGIRLERWSSMGKYMECRFCRYRPPKSRCIPSVIYKAMKHMYPWALRCGKCGCGAMRFGRVSDVEG</sequence>
<feature type="transmembrane region" description="Helical" evidence="2">
    <location>
        <begin position="53"/>
        <end position="71"/>
    </location>
</feature>
<evidence type="ECO:0000313" key="4">
    <source>
        <dbReference type="Proteomes" id="UP000240830"/>
    </source>
</evidence>
<proteinExistence type="predicted"/>
<keyword evidence="2" id="KW-0812">Transmembrane</keyword>
<keyword evidence="2" id="KW-0472">Membrane</keyword>
<feature type="region of interest" description="Disordered" evidence="1">
    <location>
        <begin position="254"/>
        <end position="301"/>
    </location>
</feature>
<dbReference type="Proteomes" id="UP000240830">
    <property type="component" value="Unassembled WGS sequence"/>
</dbReference>
<gene>
    <name evidence="3" type="ORF">PSACC_00971</name>
</gene>
<evidence type="ECO:0000256" key="2">
    <source>
        <dbReference type="SAM" id="Phobius"/>
    </source>
</evidence>
<dbReference type="EMBL" id="MTSL01000073">
    <property type="protein sequence ID" value="PJF19232.1"/>
    <property type="molecule type" value="Genomic_DNA"/>
</dbReference>
<keyword evidence="2" id="KW-1133">Transmembrane helix</keyword>
<evidence type="ECO:0000256" key="1">
    <source>
        <dbReference type="SAM" id="MobiDB-lite"/>
    </source>
</evidence>
<comment type="caution">
    <text evidence="3">The sequence shown here is derived from an EMBL/GenBank/DDBJ whole genome shotgun (WGS) entry which is preliminary data.</text>
</comment>
<organism evidence="3 4">
    <name type="scientific">Paramicrosporidium saccamoebae</name>
    <dbReference type="NCBI Taxonomy" id="1246581"/>
    <lineage>
        <taxon>Eukaryota</taxon>
        <taxon>Fungi</taxon>
        <taxon>Fungi incertae sedis</taxon>
        <taxon>Cryptomycota</taxon>
        <taxon>Cryptomycota incertae sedis</taxon>
        <taxon>Paramicrosporidium</taxon>
    </lineage>
</organism>
<evidence type="ECO:0000313" key="3">
    <source>
        <dbReference type="EMBL" id="PJF19232.1"/>
    </source>
</evidence>
<feature type="transmembrane region" description="Helical" evidence="2">
    <location>
        <begin position="28"/>
        <end position="47"/>
    </location>
</feature>
<reference evidence="3 4" key="1">
    <citation type="submission" date="2016-10" db="EMBL/GenBank/DDBJ databases">
        <title>The genome of Paramicrosporidium saccamoebae is the missing link in understanding Cryptomycota and Microsporidia evolution.</title>
        <authorList>
            <person name="Quandt C.A."/>
            <person name="Beaudet D."/>
            <person name="Corsaro D."/>
            <person name="Michel R."/>
            <person name="Corradi N."/>
            <person name="James T."/>
        </authorList>
    </citation>
    <scope>NUCLEOTIDE SEQUENCE [LARGE SCALE GENOMIC DNA]</scope>
    <source>
        <strain evidence="3 4">KSL3</strain>
    </source>
</reference>
<dbReference type="AlphaFoldDB" id="A0A2H9TND3"/>
<protein>
    <submittedName>
        <fullName evidence="3">Uncharacterized protein</fullName>
    </submittedName>
</protein>
<keyword evidence="4" id="KW-1185">Reference proteome</keyword>
<feature type="compositionally biased region" description="Polar residues" evidence="1">
    <location>
        <begin position="255"/>
        <end position="268"/>
    </location>
</feature>
<name>A0A2H9TND3_9FUNG</name>